<dbReference type="InterPro" id="IPR032942">
    <property type="entry name" value="BPI/LBP/Plunc"/>
</dbReference>
<dbReference type="GO" id="GO:0008289">
    <property type="term" value="F:lipid binding"/>
    <property type="evidence" value="ECO:0007669"/>
    <property type="project" value="InterPro"/>
</dbReference>
<proteinExistence type="predicted"/>
<reference evidence="2 3" key="2">
    <citation type="journal article" date="2013" name="Genome Biol. Evol.">
        <title>Genome sequencing of Giardia lamblia genotypes A2 and B isolates (DH and GS) and comparative analysis with the genomes of genotypes A1 and E (WB and Pig).</title>
        <authorList>
            <person name="Adam R.D."/>
            <person name="Dahlstrom E.W."/>
            <person name="Martens C.A."/>
            <person name="Bruno D.P."/>
            <person name="Barbian K.D."/>
            <person name="Ricklefs S.M."/>
            <person name="Hernandez M.M."/>
            <person name="Narla N.P."/>
            <person name="Patel R.B."/>
            <person name="Porcella S.F."/>
            <person name="Nash T.E."/>
        </authorList>
    </citation>
    <scope>NUCLEOTIDE SEQUENCE [LARGE SCALE GENOMIC DNA]</scope>
    <source>
        <strain evidence="2 3">GS</strain>
    </source>
</reference>
<feature type="chain" id="PRO_5004752116" description="Lipid-binding serum glycoprotein C-terminal domain-containing protein" evidence="1">
    <location>
        <begin position="21"/>
        <end position="503"/>
    </location>
</feature>
<evidence type="ECO:0000256" key="1">
    <source>
        <dbReference type="SAM" id="SignalP"/>
    </source>
</evidence>
<dbReference type="PANTHER" id="PTHR10504">
    <property type="entry name" value="BACTERICIDAL PERMEABILITY-INCREASING BPI PROTEIN-RELATED"/>
    <property type="match status" value="1"/>
</dbReference>
<organism evidence="2 3">
    <name type="scientific">Giardia intestinalis</name>
    <name type="common">Giardia lamblia</name>
    <dbReference type="NCBI Taxonomy" id="5741"/>
    <lineage>
        <taxon>Eukaryota</taxon>
        <taxon>Metamonada</taxon>
        <taxon>Diplomonadida</taxon>
        <taxon>Hexamitidae</taxon>
        <taxon>Giardiinae</taxon>
        <taxon>Giardia</taxon>
    </lineage>
</organism>
<comment type="caution">
    <text evidence="2">The sequence shown here is derived from an EMBL/GenBank/DDBJ whole genome shotgun (WGS) entry which is preliminary data.</text>
</comment>
<evidence type="ECO:0000313" key="2">
    <source>
        <dbReference type="EMBL" id="ESU41657.1"/>
    </source>
</evidence>
<dbReference type="PANTHER" id="PTHR10504:SF131">
    <property type="entry name" value="BPI2 DOMAIN-CONTAINING PROTEIN"/>
    <property type="match status" value="1"/>
</dbReference>
<accession>V6TTL3</accession>
<dbReference type="AlphaFoldDB" id="V6TTL3"/>
<dbReference type="Gene3D" id="3.15.10.10">
    <property type="entry name" value="Bactericidal permeability-increasing protein, domain 1"/>
    <property type="match status" value="1"/>
</dbReference>
<dbReference type="VEuPathDB" id="GiardiaDB:GL50581_1015"/>
<dbReference type="InterPro" id="IPR017943">
    <property type="entry name" value="Bactericidal_perm-incr_a/b_dom"/>
</dbReference>
<name>V6TTL3_GIAIN</name>
<sequence>MLTLLLSSLTLACNTTTTFPEEPNHGMGVRFTRRGLEKFCQKGYEIIPDIISALPPFRIPEITLGALKFTLSNVRPRAVRVSTMKVYFRDSNFVKMEARDGSMQLSMRLEATITGISGTVDCIFTLKNFGADISLRIGDDPDCHYHLGLVDISSIAYSSGLDIDAIGLDTGGSILANAIQGMAPTLEILVKDTVLQALLNAIFSAIKQSMLNLPLVVQLDDYFTDQRYINGINVIGGKIVANQGGFTMIAHRKEWSVRALYPNKITSPLPRTVYTNRDYELYFDRESVNSYLYAWHTVYDKFRASDLTVPYSAIKSQNIPGLADALVKAGLLATVDDSGRGITLALAVSPSKSAAPHIPWVGAAALPVNLTGALVVTASKTSSSTPTTLVSVEGSVLFSSLLRLKKHTYGFANDQVRAYVELLGIYGIGITQSTVGYMNDPIALLEYMVSEKYLPFVNPILAEPGICLMNGNFIDYATVSTVCLCGEDRVLFTADIERNQYFV</sequence>
<dbReference type="VEuPathDB" id="GiardiaDB:QR46_3728"/>
<gene>
    <name evidence="2" type="ORF">GSB_154235</name>
</gene>
<protein>
    <recommendedName>
        <fullName evidence="4">Lipid-binding serum glycoprotein C-terminal domain-containing protein</fullName>
    </recommendedName>
</protein>
<dbReference type="SUPFAM" id="SSF55394">
    <property type="entry name" value="Bactericidal permeability-increasing protein, BPI"/>
    <property type="match status" value="1"/>
</dbReference>
<evidence type="ECO:0008006" key="4">
    <source>
        <dbReference type="Google" id="ProtNLM"/>
    </source>
</evidence>
<reference evidence="3" key="1">
    <citation type="submission" date="2012-02" db="EMBL/GenBank/DDBJ databases">
        <title>Genome sequencing of Giardia lamblia Genotypes A2 and B isolates (DH and GS) and comparative analysis with the genomes of Genotypes A1 and E (WB and Pig).</title>
        <authorList>
            <person name="Adam R."/>
            <person name="Dahlstrom E."/>
            <person name="Martens C."/>
            <person name="Bruno D."/>
            <person name="Barbian K."/>
            <person name="Porcella S.F."/>
            <person name="Nash T."/>
        </authorList>
    </citation>
    <scope>NUCLEOTIDE SEQUENCE</scope>
    <source>
        <strain evidence="3">GS</strain>
    </source>
</reference>
<keyword evidence="1" id="KW-0732">Signal</keyword>
<dbReference type="Proteomes" id="UP000018040">
    <property type="component" value="Unassembled WGS sequence"/>
</dbReference>
<feature type="signal peptide" evidence="1">
    <location>
        <begin position="1"/>
        <end position="20"/>
    </location>
</feature>
<dbReference type="EMBL" id="AHHH01000116">
    <property type="protein sequence ID" value="ESU41657.1"/>
    <property type="molecule type" value="Genomic_DNA"/>
</dbReference>
<evidence type="ECO:0000313" key="3">
    <source>
        <dbReference type="Proteomes" id="UP000018040"/>
    </source>
</evidence>
<dbReference type="VEuPathDB" id="GiardiaDB:GL50803_00112938"/>
<dbReference type="VEuPathDB" id="GiardiaDB:DHA2_152144"/>